<dbReference type="Proteomes" id="UP000887566">
    <property type="component" value="Unplaced"/>
</dbReference>
<keyword evidence="1" id="KW-1185">Reference proteome</keyword>
<sequence>MTTPAYEWGLSQRKGASRKLITPAPPSADGSALVHTWTSYRGKYVSQGVEKSLFRCAECQRIKEQSEGTLPVPSLRMANVDLAGESLEVLPATVLSKHCEPLKRSPVIGEQVYFKQRGIVSQSGKRAMRAHMDALQIGSRDVPICVRHGDQAK</sequence>
<proteinExistence type="predicted"/>
<protein>
    <submittedName>
        <fullName evidence="2">Integrase zinc-binding domain-containing protein</fullName>
    </submittedName>
</protein>
<reference evidence="2" key="1">
    <citation type="submission" date="2022-11" db="UniProtKB">
        <authorList>
            <consortium name="WormBaseParasite"/>
        </authorList>
    </citation>
    <scope>IDENTIFICATION</scope>
</reference>
<name>A0A914WGI1_9BILA</name>
<evidence type="ECO:0000313" key="2">
    <source>
        <dbReference type="WBParaSite" id="PSAMB.scaffold3843size16655.g22708.t1"/>
    </source>
</evidence>
<evidence type="ECO:0000313" key="1">
    <source>
        <dbReference type="Proteomes" id="UP000887566"/>
    </source>
</evidence>
<accession>A0A914WGI1</accession>
<dbReference type="AlphaFoldDB" id="A0A914WGI1"/>
<organism evidence="1 2">
    <name type="scientific">Plectus sambesii</name>
    <dbReference type="NCBI Taxonomy" id="2011161"/>
    <lineage>
        <taxon>Eukaryota</taxon>
        <taxon>Metazoa</taxon>
        <taxon>Ecdysozoa</taxon>
        <taxon>Nematoda</taxon>
        <taxon>Chromadorea</taxon>
        <taxon>Plectida</taxon>
        <taxon>Plectina</taxon>
        <taxon>Plectoidea</taxon>
        <taxon>Plectidae</taxon>
        <taxon>Plectus</taxon>
    </lineage>
</organism>
<dbReference type="WBParaSite" id="PSAMB.scaffold3843size16655.g22708.t1">
    <property type="protein sequence ID" value="PSAMB.scaffold3843size16655.g22708.t1"/>
    <property type="gene ID" value="PSAMB.scaffold3843size16655.g22708"/>
</dbReference>